<protein>
    <submittedName>
        <fullName evidence="3">AAA family ATPase</fullName>
    </submittedName>
</protein>
<dbReference type="SUPFAM" id="SSF52540">
    <property type="entry name" value="P-loop containing nucleoside triphosphate hydrolases"/>
    <property type="match status" value="1"/>
</dbReference>
<evidence type="ECO:0000313" key="3">
    <source>
        <dbReference type="EMBL" id="MFD2263413.1"/>
    </source>
</evidence>
<sequence length="1374" mass="153080">MTYGLPDLPPSSDEVADKLPDLDTIEKAKIESLRAQALRGSEGLLKWPTILPDGTEISRPELGAIQANFDSAPVTTTALLGPPGAGKSAFMARLSRDLLAKGWSVLAIKADQLHPDVKTEADLQKALGFAEFPSTVIRQMSLLGPVVLLIDQLDALASILDRHTQRLDVLLALARSVKAQPRVHVVMSCRAFEFSHDTRLAALSAEQLTLELPTLEQVAPIMLKQGIDIGNWPDDAKEVIRSPQALDIYLKLAPTLHSEPFRSYQTLLERLWSERVIKGAKPKESEALAAKIAAEIADQESLWLGKARYEHEEGFDELLAARILVLSSDGLSVGFSHQTLFEHALARGFVRESGSLSEKVLKSQSSLFLRSRIWAALAYLRAAEPVSYAKELWQIWDTQGLRSHLKLLLIDFAGQQRDPNDIEKQLMVDALAMPEHREAAFSSMAGSPGWFRIHRATIAAEMRGKNSVLMVRLLLPAWSFAPTEVEQLVLQQWSIEGFERQVWSVIGLAPHWSPAIVNLATSVIACGNIPMGSVESYVATLGVEQPQEALRLVRARLDKDLERASVEARRRAEERPAEPSEDMAAQIVWRLEHDRKKPVEDLLDSGKDFYVLPALVESQPGPYAETLWPWFDAVFTRLKELVEEAPRWGFALPYSGNFDIEADGGTGWRSEGLIGLFSLSLELLAKQDKAAFQVWLRRLWDYDVCVVQRILANALASDQEHYADLALEFLTTDYRRLMLGSTGNSLSTTSRLIRVSSPLWSPEQLAAFERWVWAFEPVVDPEFPSETREEFIRNMQVRVFFALPKALRSSAIETLLVPEEPPPIHRPSADEATPSIGSLVSSEEMVAMTDDGILALFNEVPYRTGSEHPREVLKGGNDQLFQELVEFVQRDVGRGIAIINRMDPVIAQRAVGLALEKLAQDKVDPKIVMDLFAQTSVRGFNSGEFRRSAAYAIERITENGIEPTEAVLEVLEGWLQEPLMVEGPQQPAEEESDDVEEFDEVFRELNPPPAAQSYNGHSPLWGNGLIGSDPGKMFPIVFALAQARLQLKQVERLIGSLTSFLAQSKDLSVWQSMLRSFCFPDFWAQPEVAKPFLRALFQHQPGLLGTEGAAQLLAHAQQWAPDVVGEILVNWPLQKSEVAQVAYGELVGLAYMLHPDLAWVQERFADILAQPAASLARVGAARSVAHAWPVPDYRERAIATLAQLLERNETSVWQAALDLFRLIEELSADPPTARLLQLVAVSIEHIDDFQDLFLVERLGDFLPAEARTIARIVEGLARKAVDPNFGLDGSYNSVGDLFNLAYTLHRLEPTKDDGTRIFEILLQAGDFQAGDSVYTLDGRFKPQHIPSRVRPRLRRRPRKSPLAWRGKGANATPE</sequence>
<feature type="compositionally biased region" description="Basic residues" evidence="1">
    <location>
        <begin position="1347"/>
        <end position="1359"/>
    </location>
</feature>
<organism evidence="3 4">
    <name type="scientific">Lacibacterium aquatile</name>
    <dbReference type="NCBI Taxonomy" id="1168082"/>
    <lineage>
        <taxon>Bacteria</taxon>
        <taxon>Pseudomonadati</taxon>
        <taxon>Pseudomonadota</taxon>
        <taxon>Alphaproteobacteria</taxon>
        <taxon>Rhodospirillales</taxon>
        <taxon>Rhodospirillaceae</taxon>
    </lineage>
</organism>
<comment type="caution">
    <text evidence="3">The sequence shown here is derived from an EMBL/GenBank/DDBJ whole genome shotgun (WGS) entry which is preliminary data.</text>
</comment>
<feature type="region of interest" description="Disordered" evidence="1">
    <location>
        <begin position="1347"/>
        <end position="1374"/>
    </location>
</feature>
<evidence type="ECO:0000259" key="2">
    <source>
        <dbReference type="SMART" id="SM00382"/>
    </source>
</evidence>
<evidence type="ECO:0000256" key="1">
    <source>
        <dbReference type="SAM" id="MobiDB-lite"/>
    </source>
</evidence>
<keyword evidence="4" id="KW-1185">Reference proteome</keyword>
<dbReference type="Pfam" id="PF00004">
    <property type="entry name" value="AAA"/>
    <property type="match status" value="1"/>
</dbReference>
<dbReference type="EMBL" id="JBHUIP010000011">
    <property type="protein sequence ID" value="MFD2263413.1"/>
    <property type="molecule type" value="Genomic_DNA"/>
</dbReference>
<dbReference type="InterPro" id="IPR027417">
    <property type="entry name" value="P-loop_NTPase"/>
</dbReference>
<dbReference type="CDD" id="cd00009">
    <property type="entry name" value="AAA"/>
    <property type="match status" value="1"/>
</dbReference>
<gene>
    <name evidence="3" type="ORF">ACFSM5_10980</name>
</gene>
<reference evidence="4" key="1">
    <citation type="journal article" date="2019" name="Int. J. Syst. Evol. Microbiol.">
        <title>The Global Catalogue of Microorganisms (GCM) 10K type strain sequencing project: providing services to taxonomists for standard genome sequencing and annotation.</title>
        <authorList>
            <consortium name="The Broad Institute Genomics Platform"/>
            <consortium name="The Broad Institute Genome Sequencing Center for Infectious Disease"/>
            <person name="Wu L."/>
            <person name="Ma J."/>
        </authorList>
    </citation>
    <scope>NUCLEOTIDE SEQUENCE [LARGE SCALE GENOMIC DNA]</scope>
    <source>
        <strain evidence="4">CGMCC 1.19062</strain>
    </source>
</reference>
<evidence type="ECO:0000313" key="4">
    <source>
        <dbReference type="Proteomes" id="UP001597295"/>
    </source>
</evidence>
<accession>A0ABW5DQH5</accession>
<dbReference type="InterPro" id="IPR003593">
    <property type="entry name" value="AAA+_ATPase"/>
</dbReference>
<dbReference type="SMART" id="SM00382">
    <property type="entry name" value="AAA"/>
    <property type="match status" value="1"/>
</dbReference>
<dbReference type="Gene3D" id="3.40.50.300">
    <property type="entry name" value="P-loop containing nucleotide triphosphate hydrolases"/>
    <property type="match status" value="1"/>
</dbReference>
<dbReference type="RefSeq" id="WP_379876418.1">
    <property type="nucleotide sequence ID" value="NZ_JBHUIP010000011.1"/>
</dbReference>
<dbReference type="Proteomes" id="UP001597295">
    <property type="component" value="Unassembled WGS sequence"/>
</dbReference>
<name>A0ABW5DQH5_9PROT</name>
<proteinExistence type="predicted"/>
<dbReference type="InterPro" id="IPR003959">
    <property type="entry name" value="ATPase_AAA_core"/>
</dbReference>
<feature type="domain" description="AAA+ ATPase" evidence="2">
    <location>
        <begin position="73"/>
        <end position="214"/>
    </location>
</feature>